<dbReference type="Proteomes" id="UP000285146">
    <property type="component" value="Unassembled WGS sequence"/>
</dbReference>
<reference evidence="2 3" key="1">
    <citation type="submission" date="2015-09" db="EMBL/GenBank/DDBJ databases">
        <title>Host preference determinants of Valsa canker pathogens revealed by comparative genomics.</title>
        <authorList>
            <person name="Yin Z."/>
            <person name="Huang L."/>
        </authorList>
    </citation>
    <scope>NUCLEOTIDE SEQUENCE [LARGE SCALE GENOMIC DNA]</scope>
    <source>
        <strain evidence="2 3">SXYLt</strain>
    </source>
</reference>
<dbReference type="EMBL" id="LKEB01000011">
    <property type="protein sequence ID" value="ROW15086.1"/>
    <property type="molecule type" value="Genomic_DNA"/>
</dbReference>
<comment type="caution">
    <text evidence="2">The sequence shown here is derived from an EMBL/GenBank/DDBJ whole genome shotgun (WGS) entry which is preliminary data.</text>
</comment>
<proteinExistence type="predicted"/>
<protein>
    <submittedName>
        <fullName evidence="2">Uncharacterized protein</fullName>
    </submittedName>
</protein>
<gene>
    <name evidence="2" type="ORF">VPNG_03411</name>
</gene>
<name>A0A423XG92_9PEZI</name>
<evidence type="ECO:0000313" key="2">
    <source>
        <dbReference type="EMBL" id="ROW15086.1"/>
    </source>
</evidence>
<dbReference type="InParanoid" id="A0A423XG92"/>
<dbReference type="OrthoDB" id="3945550at2759"/>
<feature type="compositionally biased region" description="Basic and acidic residues" evidence="1">
    <location>
        <begin position="431"/>
        <end position="440"/>
    </location>
</feature>
<organism evidence="2 3">
    <name type="scientific">Cytospora leucostoma</name>
    <dbReference type="NCBI Taxonomy" id="1230097"/>
    <lineage>
        <taxon>Eukaryota</taxon>
        <taxon>Fungi</taxon>
        <taxon>Dikarya</taxon>
        <taxon>Ascomycota</taxon>
        <taxon>Pezizomycotina</taxon>
        <taxon>Sordariomycetes</taxon>
        <taxon>Sordariomycetidae</taxon>
        <taxon>Diaporthales</taxon>
        <taxon>Cytosporaceae</taxon>
        <taxon>Cytospora</taxon>
    </lineage>
</organism>
<dbReference type="AlphaFoldDB" id="A0A423XG92"/>
<evidence type="ECO:0000313" key="3">
    <source>
        <dbReference type="Proteomes" id="UP000285146"/>
    </source>
</evidence>
<sequence>MALATSPCLYRVRVVHSWRDSTGEDDFNHEAMMELVAGLAPNLKEVQVVNIWADLSMRSLRPRGPWRGLPGFVPGAGLGSLTSLSIVGHLGWQLPALALLLQAWARHTDFSLLRHLDIGGGYNADGGGWGTISGINDEIMEWIVQNCSFPRLRTLGVRLDRDNVRVERPHYTDKAIAFFRAFEPLDELSVAGSLEPEILDAILSRHGPTLHKLSLRPKERPRDVNLGQLPGREAPMIFAKDQILQLQTQCPELQELAIPVKRMKSNALEGEIYRIFRKMERLQFLFLTLDCSDWRVTQHSTSTDDPSFDEYDRGEVDVCLGTRLKRGHLREAFINCAVDEMLARSIWDTICQGKVGKPLESLKLWTKGGGQFGDSGRQSAISEIIDSLSRSWLIERDIGNDENIIIRELGRRAREIRDQERRELDRRAREFFNQQARDDNNPQAPEASDTDPMRVFRRIWPRKEGNKDWREDWAGFPLQV</sequence>
<accession>A0A423XG92</accession>
<dbReference type="Gene3D" id="3.80.10.10">
    <property type="entry name" value="Ribonuclease Inhibitor"/>
    <property type="match status" value="1"/>
</dbReference>
<dbReference type="InterPro" id="IPR032675">
    <property type="entry name" value="LRR_dom_sf"/>
</dbReference>
<dbReference type="STRING" id="1230097.A0A423XG92"/>
<keyword evidence="3" id="KW-1185">Reference proteome</keyword>
<feature type="region of interest" description="Disordered" evidence="1">
    <location>
        <begin position="431"/>
        <end position="455"/>
    </location>
</feature>
<evidence type="ECO:0000256" key="1">
    <source>
        <dbReference type="SAM" id="MobiDB-lite"/>
    </source>
</evidence>